<evidence type="ECO:0000313" key="1">
    <source>
        <dbReference type="EMBL" id="POS86488.1"/>
    </source>
</evidence>
<organism evidence="1 2">
    <name type="scientific">Erysiphe pulchra</name>
    <dbReference type="NCBI Taxonomy" id="225359"/>
    <lineage>
        <taxon>Eukaryota</taxon>
        <taxon>Fungi</taxon>
        <taxon>Dikarya</taxon>
        <taxon>Ascomycota</taxon>
        <taxon>Pezizomycotina</taxon>
        <taxon>Leotiomycetes</taxon>
        <taxon>Erysiphales</taxon>
        <taxon>Erysiphaceae</taxon>
        <taxon>Erysiphe</taxon>
    </lineage>
</organism>
<proteinExistence type="predicted"/>
<name>A0A2S4PWT9_9PEZI</name>
<gene>
    <name evidence="1" type="ORF">EPUL_001558</name>
</gene>
<dbReference type="EMBL" id="PEDP01000320">
    <property type="protein sequence ID" value="POS86488.1"/>
    <property type="molecule type" value="Genomic_DNA"/>
</dbReference>
<sequence>MEENSGLRPPPDLQEAIDFLIEERELRWSLEGSSSGIEISLGTQYLDPVAWPFDSECWGDDQDQGHLRADVESLAGSIL</sequence>
<dbReference type="Proteomes" id="UP000237438">
    <property type="component" value="Unassembled WGS sequence"/>
</dbReference>
<dbReference type="AlphaFoldDB" id="A0A2S4PWT9"/>
<evidence type="ECO:0000313" key="2">
    <source>
        <dbReference type="Proteomes" id="UP000237438"/>
    </source>
</evidence>
<keyword evidence="2" id="KW-1185">Reference proteome</keyword>
<reference evidence="1 2" key="1">
    <citation type="submission" date="2017-10" db="EMBL/GenBank/DDBJ databases">
        <title>Development of genomic resources for the powdery mildew, Erysiphe pulchra.</title>
        <authorList>
            <person name="Wadl P.A."/>
            <person name="Mack B.M."/>
            <person name="Moore G."/>
            <person name="Beltz S.B."/>
        </authorList>
    </citation>
    <scope>NUCLEOTIDE SEQUENCE [LARGE SCALE GENOMIC DNA]</scope>
    <source>
        <strain evidence="1">Cflorida</strain>
    </source>
</reference>
<accession>A0A2S4PWT9</accession>
<protein>
    <submittedName>
        <fullName evidence="1">Uncharacterized protein</fullName>
    </submittedName>
</protein>
<comment type="caution">
    <text evidence="1">The sequence shown here is derived from an EMBL/GenBank/DDBJ whole genome shotgun (WGS) entry which is preliminary data.</text>
</comment>
<dbReference type="OrthoDB" id="10426951at2759"/>